<reference evidence="1 2" key="1">
    <citation type="submission" date="2023-09" db="EMBL/GenBank/DDBJ databases">
        <title>The genome sequence of Streptomyces anthocyanicus.</title>
        <authorList>
            <person name="Mo P."/>
        </authorList>
    </citation>
    <scope>NUCLEOTIDE SEQUENCE [LARGE SCALE GENOMIC DNA]</scope>
    <source>
        <strain evidence="1 2">JCM 4387</strain>
    </source>
</reference>
<sequence>MPANGEITDGYTRDEISAQELWQLWAKDANSYHVRYPDHFRPGEIPIIWTVTKASLDGIFELAPHTLDPRSLMPEFKDDPHEDFLTWYTHPVHEETGEAVNWLRLPVVDRAWNTTAGDPGGFVQEATGWKPSALQPTMNVVEIGRAAGLSVPDLV</sequence>
<organism evidence="1 2">
    <name type="scientific">Streptomyces violaceus</name>
    <name type="common">Streptomyces venezuelae</name>
    <dbReference type="NCBI Taxonomy" id="1936"/>
    <lineage>
        <taxon>Bacteria</taxon>
        <taxon>Bacillati</taxon>
        <taxon>Actinomycetota</taxon>
        <taxon>Actinomycetes</taxon>
        <taxon>Kitasatosporales</taxon>
        <taxon>Streptomycetaceae</taxon>
        <taxon>Streptomyces</taxon>
    </lineage>
</organism>
<proteinExistence type="predicted"/>
<evidence type="ECO:0000313" key="1">
    <source>
        <dbReference type="EMBL" id="WND23537.1"/>
    </source>
</evidence>
<evidence type="ECO:0000313" key="2">
    <source>
        <dbReference type="Proteomes" id="UP001249394"/>
    </source>
</evidence>
<protein>
    <submittedName>
        <fullName evidence="1">Uncharacterized protein</fullName>
    </submittedName>
</protein>
<gene>
    <name evidence="1" type="ORF">RI060_42205</name>
</gene>
<accession>A0ABY9UKY4</accession>
<keyword evidence="2" id="KW-1185">Reference proteome</keyword>
<name>A0ABY9UKY4_STRVL</name>
<dbReference type="Proteomes" id="UP001249394">
    <property type="component" value="Chromosome"/>
</dbReference>
<dbReference type="EMBL" id="CP134213">
    <property type="protein sequence ID" value="WND23537.1"/>
    <property type="molecule type" value="Genomic_DNA"/>
</dbReference>